<keyword evidence="2" id="KW-1185">Reference proteome</keyword>
<dbReference type="Proteomes" id="UP001064048">
    <property type="component" value="Chromosome 12"/>
</dbReference>
<sequence>MYYLLLILAGFAWAAYCRFENRKIIELSRKLPGDLTAWPLIGHAYLFRGNHEDQMRIFQKAGRLTINRGGVASYWIGSRLYIIPIWRPRRKILAPTFSMKNLNRFVDVFVEQSSVTLEQLRPRASSGTFSMWYYLTTYTFDAVCETALGVKMNSQLQPSHPFLEALGEITQLTAARMVQPWLYSDWVYKTLPQYKRVEKCRALMYDFVEQVLKTKREAMKMNEGKPHSQSEADLRPKSFLEMLLDLNQFTDLEIMEEILVITAAGTDTSAVAASFTMVLLSRYPEIQDKLTDELLQVFGDSERAVTAVDLPRLRYLEAVIKESLRMYPPVPIIVRSVDNDTELRLVLVDGVGVLVNIWAMHRNPYYWGDDADVFRPERFLEPLKHPAQFVPFSYGLRNCIGYQYAMMSIKTVLATLLRQYRVLPPGGADQSNLKEPLRVEFDIMMKDVDKFQIQIENRFKSSSS</sequence>
<proteinExistence type="predicted"/>
<protein>
    <submittedName>
        <fullName evidence="1">Uncharacterized protein</fullName>
    </submittedName>
</protein>
<organism evidence="1 2">
    <name type="scientific">Choristoneura fumiferana</name>
    <name type="common">Spruce budworm moth</name>
    <name type="synonym">Archips fumiferana</name>
    <dbReference type="NCBI Taxonomy" id="7141"/>
    <lineage>
        <taxon>Eukaryota</taxon>
        <taxon>Metazoa</taxon>
        <taxon>Ecdysozoa</taxon>
        <taxon>Arthropoda</taxon>
        <taxon>Hexapoda</taxon>
        <taxon>Insecta</taxon>
        <taxon>Pterygota</taxon>
        <taxon>Neoptera</taxon>
        <taxon>Endopterygota</taxon>
        <taxon>Lepidoptera</taxon>
        <taxon>Glossata</taxon>
        <taxon>Ditrysia</taxon>
        <taxon>Tortricoidea</taxon>
        <taxon>Tortricidae</taxon>
        <taxon>Tortricinae</taxon>
        <taxon>Choristoneura</taxon>
    </lineage>
</organism>
<evidence type="ECO:0000313" key="1">
    <source>
        <dbReference type="EMBL" id="KAI8428785.1"/>
    </source>
</evidence>
<comment type="caution">
    <text evidence="1">The sequence shown here is derived from an EMBL/GenBank/DDBJ whole genome shotgun (WGS) entry which is preliminary data.</text>
</comment>
<accession>A0ACC0JXS7</accession>
<reference evidence="1 2" key="1">
    <citation type="journal article" date="2022" name="Genome Biol. Evol.">
        <title>The Spruce Budworm Genome: Reconstructing the Evolutionary History of Antifreeze Proteins.</title>
        <authorList>
            <person name="Beliveau C."/>
            <person name="Gagne P."/>
            <person name="Picq S."/>
            <person name="Vernygora O."/>
            <person name="Keeling C.I."/>
            <person name="Pinkney K."/>
            <person name="Doucet D."/>
            <person name="Wen F."/>
            <person name="Johnston J.S."/>
            <person name="Maaroufi H."/>
            <person name="Boyle B."/>
            <person name="Laroche J."/>
            <person name="Dewar K."/>
            <person name="Juretic N."/>
            <person name="Blackburn G."/>
            <person name="Nisole A."/>
            <person name="Brunet B."/>
            <person name="Brandao M."/>
            <person name="Lumley L."/>
            <person name="Duan J."/>
            <person name="Quan G."/>
            <person name="Lucarotti C.J."/>
            <person name="Roe A.D."/>
            <person name="Sperling F.A.H."/>
            <person name="Levesque R.C."/>
            <person name="Cusson M."/>
        </authorList>
    </citation>
    <scope>NUCLEOTIDE SEQUENCE [LARGE SCALE GENOMIC DNA]</scope>
    <source>
        <strain evidence="1">Glfc:IPQL:Cfum</strain>
    </source>
</reference>
<dbReference type="EMBL" id="CM046112">
    <property type="protein sequence ID" value="KAI8428785.1"/>
    <property type="molecule type" value="Genomic_DNA"/>
</dbReference>
<evidence type="ECO:0000313" key="2">
    <source>
        <dbReference type="Proteomes" id="UP001064048"/>
    </source>
</evidence>
<name>A0ACC0JXS7_CHOFU</name>
<gene>
    <name evidence="1" type="ORF">MSG28_007459</name>
</gene>